<dbReference type="PANTHER" id="PTHR43065:SF48">
    <property type="entry name" value="HISTIDINE KINASE"/>
    <property type="match status" value="1"/>
</dbReference>
<dbReference type="PROSITE" id="PS50109">
    <property type="entry name" value="HIS_KIN"/>
    <property type="match status" value="1"/>
</dbReference>
<dbReference type="AlphaFoldDB" id="A0A6N2S7F5"/>
<dbReference type="Pfam" id="PF02518">
    <property type="entry name" value="HATPase_c"/>
    <property type="match status" value="1"/>
</dbReference>
<name>A0A6N2S7F5_9ACTO</name>
<evidence type="ECO:0000259" key="10">
    <source>
        <dbReference type="PROSITE" id="PS50109"/>
    </source>
</evidence>
<dbReference type="EC" id="2.7.13.3" evidence="3"/>
<evidence type="ECO:0000256" key="7">
    <source>
        <dbReference type="SAM" id="Coils"/>
    </source>
</evidence>
<keyword evidence="4" id="KW-0597">Phosphoprotein</keyword>
<dbReference type="InterPro" id="IPR018490">
    <property type="entry name" value="cNMP-bd_dom_sf"/>
</dbReference>
<feature type="region of interest" description="Disordered" evidence="8">
    <location>
        <begin position="1"/>
        <end position="26"/>
    </location>
</feature>
<evidence type="ECO:0000256" key="3">
    <source>
        <dbReference type="ARBA" id="ARBA00012438"/>
    </source>
</evidence>
<keyword evidence="7" id="KW-0175">Coiled coil</keyword>
<protein>
    <recommendedName>
        <fullName evidence="3">histidine kinase</fullName>
        <ecNumber evidence="3">2.7.13.3</ecNumber>
    </recommendedName>
</protein>
<dbReference type="Pfam" id="PF00027">
    <property type="entry name" value="cNMP_binding"/>
    <property type="match status" value="1"/>
</dbReference>
<evidence type="ECO:0000256" key="1">
    <source>
        <dbReference type="ARBA" id="ARBA00000085"/>
    </source>
</evidence>
<evidence type="ECO:0000259" key="9">
    <source>
        <dbReference type="PROSITE" id="PS50042"/>
    </source>
</evidence>
<evidence type="ECO:0000313" key="11">
    <source>
        <dbReference type="EMBL" id="VYS89603.1"/>
    </source>
</evidence>
<organism evidence="11">
    <name type="scientific">Schaalia odontolytica</name>
    <dbReference type="NCBI Taxonomy" id="1660"/>
    <lineage>
        <taxon>Bacteria</taxon>
        <taxon>Bacillati</taxon>
        <taxon>Actinomycetota</taxon>
        <taxon>Actinomycetes</taxon>
        <taxon>Actinomycetales</taxon>
        <taxon>Actinomycetaceae</taxon>
        <taxon>Schaalia</taxon>
    </lineage>
</organism>
<dbReference type="SUPFAM" id="SSF51206">
    <property type="entry name" value="cAMP-binding domain-like"/>
    <property type="match status" value="1"/>
</dbReference>
<dbReference type="InterPro" id="IPR014710">
    <property type="entry name" value="RmlC-like_jellyroll"/>
</dbReference>
<evidence type="ECO:0000256" key="2">
    <source>
        <dbReference type="ARBA" id="ARBA00004236"/>
    </source>
</evidence>
<sequence length="700" mass="75957">MSFPPAEASSASAPGLAHGWTQGPAQGDAQVLERTDVRSGGHRAGYHIHVLVVGDNSRQIAGPLTRDLTQSFPNLCFDRIQDLNDLDAFFEDLGDDDHVVLGVATSEVPNVDALIESARASSLMASTQWMLVTDQEIHTDLAVCTESGHLASVVRSPWTVPLLSGQAYSSMRRYLEECGYCGGEILALIQGAPSFAVQGPILEGLDLNEAQVVRELLEGVERVLGPRPRIILPRGTHLLTQGHRVEAVHLVLEGTVSLHRDSRHGEVLAHLATSGPLIGLISLARGESAFFTALTTSEATVVRLTTEQLQIALTEDPSISTVLTALAIRSLTRRLMRAEDLHVENAMLAEDLERQKEELAATLEDLRATRAKLVEGARFAMLGELSAGIAHELNNPVTALLRAAGHLRDDTEDVVSSPEPEACLNALNSAMDLPPLSTARERELQKEFLPILHDRSVIRQLIRAGLSDHTQAQKLADDPKQLLAFQAGARLGSSLRSVLASGERIIALTQSLKGYARPDADERKEVDVRRGIDDVLRLTSHRVHGIEVVCEYEDVEPVLAHPSKLQQVWTNLIVNAAEAIEDEAADLKARAEANPASGIHLPARGHDEARITIRVAMDGDQVEVQICDNGPGIAPEVLDRIMEPHFTTKAGRVRFGLGMGMSIVRSIIADLDGRLLIDSHPGSTTMRILIPAHHVHEEES</sequence>
<feature type="domain" description="Histidine kinase" evidence="10">
    <location>
        <begin position="388"/>
        <end position="694"/>
    </location>
</feature>
<dbReference type="InterPro" id="IPR004358">
    <property type="entry name" value="Sig_transdc_His_kin-like_C"/>
</dbReference>
<feature type="compositionally biased region" description="Low complexity" evidence="8">
    <location>
        <begin position="1"/>
        <end position="14"/>
    </location>
</feature>
<dbReference type="SUPFAM" id="SSF55874">
    <property type="entry name" value="ATPase domain of HSP90 chaperone/DNA topoisomerase II/histidine kinase"/>
    <property type="match status" value="1"/>
</dbReference>
<proteinExistence type="predicted"/>
<dbReference type="InterPro" id="IPR000595">
    <property type="entry name" value="cNMP-bd_dom"/>
</dbReference>
<dbReference type="GO" id="GO:0000155">
    <property type="term" value="F:phosphorelay sensor kinase activity"/>
    <property type="evidence" value="ECO:0007669"/>
    <property type="project" value="InterPro"/>
</dbReference>
<evidence type="ECO:0000256" key="8">
    <source>
        <dbReference type="SAM" id="MobiDB-lite"/>
    </source>
</evidence>
<dbReference type="CDD" id="cd00082">
    <property type="entry name" value="HisKA"/>
    <property type="match status" value="1"/>
</dbReference>
<evidence type="ECO:0000256" key="4">
    <source>
        <dbReference type="ARBA" id="ARBA00022553"/>
    </source>
</evidence>
<dbReference type="InterPro" id="IPR036097">
    <property type="entry name" value="HisK_dim/P_sf"/>
</dbReference>
<dbReference type="InterPro" id="IPR003661">
    <property type="entry name" value="HisK_dim/P_dom"/>
</dbReference>
<feature type="domain" description="Cyclic nucleotide-binding" evidence="9">
    <location>
        <begin position="201"/>
        <end position="313"/>
    </location>
</feature>
<dbReference type="GO" id="GO:0005886">
    <property type="term" value="C:plasma membrane"/>
    <property type="evidence" value="ECO:0007669"/>
    <property type="project" value="UniProtKB-SubCell"/>
</dbReference>
<feature type="coiled-coil region" evidence="7">
    <location>
        <begin position="338"/>
        <end position="372"/>
    </location>
</feature>
<dbReference type="Gene3D" id="2.60.120.10">
    <property type="entry name" value="Jelly Rolls"/>
    <property type="match status" value="1"/>
</dbReference>
<evidence type="ECO:0000256" key="6">
    <source>
        <dbReference type="ARBA" id="ARBA00023012"/>
    </source>
</evidence>
<comment type="subcellular location">
    <subcellularLocation>
        <location evidence="2">Cell membrane</location>
    </subcellularLocation>
</comment>
<dbReference type="PRINTS" id="PR00344">
    <property type="entry name" value="BCTRLSENSOR"/>
</dbReference>
<keyword evidence="5" id="KW-0418">Kinase</keyword>
<evidence type="ECO:0000256" key="5">
    <source>
        <dbReference type="ARBA" id="ARBA00022777"/>
    </source>
</evidence>
<dbReference type="SMART" id="SM00387">
    <property type="entry name" value="HATPase_c"/>
    <property type="match status" value="1"/>
</dbReference>
<dbReference type="InterPro" id="IPR005467">
    <property type="entry name" value="His_kinase_dom"/>
</dbReference>
<keyword evidence="6" id="KW-0902">Two-component regulatory system</keyword>
<comment type="catalytic activity">
    <reaction evidence="1">
        <text>ATP + protein L-histidine = ADP + protein N-phospho-L-histidine.</text>
        <dbReference type="EC" id="2.7.13.3"/>
    </reaction>
</comment>
<dbReference type="Gene3D" id="1.10.287.130">
    <property type="match status" value="1"/>
</dbReference>
<dbReference type="PANTHER" id="PTHR43065">
    <property type="entry name" value="SENSOR HISTIDINE KINASE"/>
    <property type="match status" value="1"/>
</dbReference>
<dbReference type="InterPro" id="IPR003594">
    <property type="entry name" value="HATPase_dom"/>
</dbReference>
<dbReference type="EMBL" id="CACRSM010000002">
    <property type="protein sequence ID" value="VYS89603.1"/>
    <property type="molecule type" value="Genomic_DNA"/>
</dbReference>
<keyword evidence="11" id="KW-0808">Transferase</keyword>
<dbReference type="Gene3D" id="3.30.565.10">
    <property type="entry name" value="Histidine kinase-like ATPase, C-terminal domain"/>
    <property type="match status" value="1"/>
</dbReference>
<dbReference type="CDD" id="cd00038">
    <property type="entry name" value="CAP_ED"/>
    <property type="match status" value="1"/>
</dbReference>
<dbReference type="PROSITE" id="PS50042">
    <property type="entry name" value="CNMP_BINDING_3"/>
    <property type="match status" value="1"/>
</dbReference>
<accession>A0A6N2S7F5</accession>
<reference evidence="11" key="1">
    <citation type="submission" date="2019-11" db="EMBL/GenBank/DDBJ databases">
        <authorList>
            <person name="Feng L."/>
        </authorList>
    </citation>
    <scope>NUCLEOTIDE SEQUENCE</scope>
    <source>
        <strain evidence="11">AodontolyticusLFYP35</strain>
    </source>
</reference>
<gene>
    <name evidence="11" type="primary">fixL</name>
    <name evidence="11" type="ORF">AOLFYP35_00740</name>
</gene>
<dbReference type="InterPro" id="IPR036890">
    <property type="entry name" value="HATPase_C_sf"/>
</dbReference>
<dbReference type="SUPFAM" id="SSF47384">
    <property type="entry name" value="Homodimeric domain of signal transducing histidine kinase"/>
    <property type="match status" value="1"/>
</dbReference>